<keyword evidence="3" id="KW-1185">Reference proteome</keyword>
<accession>B4LIZ3</accession>
<dbReference type="Proteomes" id="UP000008792">
    <property type="component" value="Unassembled WGS sequence"/>
</dbReference>
<reference evidence="2 3" key="1">
    <citation type="journal article" date="2007" name="Nature">
        <title>Evolution of genes and genomes on the Drosophila phylogeny.</title>
        <authorList>
            <consortium name="Drosophila 12 Genomes Consortium"/>
            <person name="Clark A.G."/>
            <person name="Eisen M.B."/>
            <person name="Smith D.R."/>
            <person name="Bergman C.M."/>
            <person name="Oliver B."/>
            <person name="Markow T.A."/>
            <person name="Kaufman T.C."/>
            <person name="Kellis M."/>
            <person name="Gelbart W."/>
            <person name="Iyer V.N."/>
            <person name="Pollard D.A."/>
            <person name="Sackton T.B."/>
            <person name="Larracuente A.M."/>
            <person name="Singh N.D."/>
            <person name="Abad J.P."/>
            <person name="Abt D.N."/>
            <person name="Adryan B."/>
            <person name="Aguade M."/>
            <person name="Akashi H."/>
            <person name="Anderson W.W."/>
            <person name="Aquadro C.F."/>
            <person name="Ardell D.H."/>
            <person name="Arguello R."/>
            <person name="Artieri C.G."/>
            <person name="Barbash D.A."/>
            <person name="Barker D."/>
            <person name="Barsanti P."/>
            <person name="Batterham P."/>
            <person name="Batzoglou S."/>
            <person name="Begun D."/>
            <person name="Bhutkar A."/>
            <person name="Blanco E."/>
            <person name="Bosak S.A."/>
            <person name="Bradley R.K."/>
            <person name="Brand A.D."/>
            <person name="Brent M.R."/>
            <person name="Brooks A.N."/>
            <person name="Brown R.H."/>
            <person name="Butlin R.K."/>
            <person name="Caggese C."/>
            <person name="Calvi B.R."/>
            <person name="Bernardo de Carvalho A."/>
            <person name="Caspi A."/>
            <person name="Castrezana S."/>
            <person name="Celniker S.E."/>
            <person name="Chang J.L."/>
            <person name="Chapple C."/>
            <person name="Chatterji S."/>
            <person name="Chinwalla A."/>
            <person name="Civetta A."/>
            <person name="Clifton S.W."/>
            <person name="Comeron J.M."/>
            <person name="Costello J.C."/>
            <person name="Coyne J.A."/>
            <person name="Daub J."/>
            <person name="David R.G."/>
            <person name="Delcher A.L."/>
            <person name="Delehaunty K."/>
            <person name="Do C.B."/>
            <person name="Ebling H."/>
            <person name="Edwards K."/>
            <person name="Eickbush T."/>
            <person name="Evans J.D."/>
            <person name="Filipski A."/>
            <person name="Findeiss S."/>
            <person name="Freyhult E."/>
            <person name="Fulton L."/>
            <person name="Fulton R."/>
            <person name="Garcia A.C."/>
            <person name="Gardiner A."/>
            <person name="Garfield D.A."/>
            <person name="Garvin B.E."/>
            <person name="Gibson G."/>
            <person name="Gilbert D."/>
            <person name="Gnerre S."/>
            <person name="Godfrey J."/>
            <person name="Good R."/>
            <person name="Gotea V."/>
            <person name="Gravely B."/>
            <person name="Greenberg A.J."/>
            <person name="Griffiths-Jones S."/>
            <person name="Gross S."/>
            <person name="Guigo R."/>
            <person name="Gustafson E.A."/>
            <person name="Haerty W."/>
            <person name="Hahn M.W."/>
            <person name="Halligan D.L."/>
            <person name="Halpern A.L."/>
            <person name="Halter G.M."/>
            <person name="Han M.V."/>
            <person name="Heger A."/>
            <person name="Hillier L."/>
            <person name="Hinrichs A.S."/>
            <person name="Holmes I."/>
            <person name="Hoskins R.A."/>
            <person name="Hubisz M.J."/>
            <person name="Hultmark D."/>
            <person name="Huntley M.A."/>
            <person name="Jaffe D.B."/>
            <person name="Jagadeeshan S."/>
            <person name="Jeck W.R."/>
            <person name="Johnson J."/>
            <person name="Jones C.D."/>
            <person name="Jordan W.C."/>
            <person name="Karpen G.H."/>
            <person name="Kataoka E."/>
            <person name="Keightley P.D."/>
            <person name="Kheradpour P."/>
            <person name="Kirkness E.F."/>
            <person name="Koerich L.B."/>
            <person name="Kristiansen K."/>
            <person name="Kudrna D."/>
            <person name="Kulathinal R.J."/>
            <person name="Kumar S."/>
            <person name="Kwok R."/>
            <person name="Lander E."/>
            <person name="Langley C.H."/>
            <person name="Lapoint R."/>
            <person name="Lazzaro B.P."/>
            <person name="Lee S.J."/>
            <person name="Levesque L."/>
            <person name="Li R."/>
            <person name="Lin C.F."/>
            <person name="Lin M.F."/>
            <person name="Lindblad-Toh K."/>
            <person name="Llopart A."/>
            <person name="Long M."/>
            <person name="Low L."/>
            <person name="Lozovsky E."/>
            <person name="Lu J."/>
            <person name="Luo M."/>
            <person name="Machado C.A."/>
            <person name="Makalowski W."/>
            <person name="Marzo M."/>
            <person name="Matsuda M."/>
            <person name="Matzkin L."/>
            <person name="McAllister B."/>
            <person name="McBride C.S."/>
            <person name="McKernan B."/>
            <person name="McKernan K."/>
            <person name="Mendez-Lago M."/>
            <person name="Minx P."/>
            <person name="Mollenhauer M.U."/>
            <person name="Montooth K."/>
            <person name="Mount S.M."/>
            <person name="Mu X."/>
            <person name="Myers E."/>
            <person name="Negre B."/>
            <person name="Newfeld S."/>
            <person name="Nielsen R."/>
            <person name="Noor M.A."/>
            <person name="O'Grady P."/>
            <person name="Pachter L."/>
            <person name="Papaceit M."/>
            <person name="Parisi M.J."/>
            <person name="Parisi M."/>
            <person name="Parts L."/>
            <person name="Pedersen J.S."/>
            <person name="Pesole G."/>
            <person name="Phillippy A.M."/>
            <person name="Ponting C.P."/>
            <person name="Pop M."/>
            <person name="Porcelli D."/>
            <person name="Powell J.R."/>
            <person name="Prohaska S."/>
            <person name="Pruitt K."/>
            <person name="Puig M."/>
            <person name="Quesneville H."/>
            <person name="Ram K.R."/>
            <person name="Rand D."/>
            <person name="Rasmussen M.D."/>
            <person name="Reed L.K."/>
            <person name="Reenan R."/>
            <person name="Reily A."/>
            <person name="Remington K.A."/>
            <person name="Rieger T.T."/>
            <person name="Ritchie M.G."/>
            <person name="Robin C."/>
            <person name="Rogers Y.H."/>
            <person name="Rohde C."/>
            <person name="Rozas J."/>
            <person name="Rubenfield M.J."/>
            <person name="Ruiz A."/>
            <person name="Russo S."/>
            <person name="Salzberg S.L."/>
            <person name="Sanchez-Gracia A."/>
            <person name="Saranga D.J."/>
            <person name="Sato H."/>
            <person name="Schaeffer S.W."/>
            <person name="Schatz M.C."/>
            <person name="Schlenke T."/>
            <person name="Schwartz R."/>
            <person name="Segarra C."/>
            <person name="Singh R.S."/>
            <person name="Sirot L."/>
            <person name="Sirota M."/>
            <person name="Sisneros N.B."/>
            <person name="Smith C.D."/>
            <person name="Smith T.F."/>
            <person name="Spieth J."/>
            <person name="Stage D.E."/>
            <person name="Stark A."/>
            <person name="Stephan W."/>
            <person name="Strausberg R.L."/>
            <person name="Strempel S."/>
            <person name="Sturgill D."/>
            <person name="Sutton G."/>
            <person name="Sutton G.G."/>
            <person name="Tao W."/>
            <person name="Teichmann S."/>
            <person name="Tobari Y.N."/>
            <person name="Tomimura Y."/>
            <person name="Tsolas J.M."/>
            <person name="Valente V.L."/>
            <person name="Venter E."/>
            <person name="Venter J.C."/>
            <person name="Vicario S."/>
            <person name="Vieira F.G."/>
            <person name="Vilella A.J."/>
            <person name="Villasante A."/>
            <person name="Walenz B."/>
            <person name="Wang J."/>
            <person name="Wasserman M."/>
            <person name="Watts T."/>
            <person name="Wilson D."/>
            <person name="Wilson R.K."/>
            <person name="Wing R.A."/>
            <person name="Wolfner M.F."/>
            <person name="Wong A."/>
            <person name="Wong G.K."/>
            <person name="Wu C.I."/>
            <person name="Wu G."/>
            <person name="Yamamoto D."/>
            <person name="Yang H.P."/>
            <person name="Yang S.P."/>
            <person name="Yorke J.A."/>
            <person name="Yoshida K."/>
            <person name="Zdobnov E."/>
            <person name="Zhang P."/>
            <person name="Zhang Y."/>
            <person name="Zimin A.V."/>
            <person name="Baldwin J."/>
            <person name="Abdouelleil A."/>
            <person name="Abdulkadir J."/>
            <person name="Abebe A."/>
            <person name="Abera B."/>
            <person name="Abreu J."/>
            <person name="Acer S.C."/>
            <person name="Aftuck L."/>
            <person name="Alexander A."/>
            <person name="An P."/>
            <person name="Anderson E."/>
            <person name="Anderson S."/>
            <person name="Arachi H."/>
            <person name="Azer M."/>
            <person name="Bachantsang P."/>
            <person name="Barry A."/>
            <person name="Bayul T."/>
            <person name="Berlin A."/>
            <person name="Bessette D."/>
            <person name="Bloom T."/>
            <person name="Blye J."/>
            <person name="Boguslavskiy L."/>
            <person name="Bonnet C."/>
            <person name="Boukhgalter B."/>
            <person name="Bourzgui I."/>
            <person name="Brown A."/>
            <person name="Cahill P."/>
            <person name="Channer S."/>
            <person name="Cheshatsang Y."/>
            <person name="Chuda L."/>
            <person name="Citroen M."/>
            <person name="Collymore A."/>
            <person name="Cooke P."/>
            <person name="Costello M."/>
            <person name="D'Aco K."/>
            <person name="Daza R."/>
            <person name="De Haan G."/>
            <person name="DeGray S."/>
            <person name="DeMaso C."/>
            <person name="Dhargay N."/>
            <person name="Dooley K."/>
            <person name="Dooley E."/>
            <person name="Doricent M."/>
            <person name="Dorje P."/>
            <person name="Dorjee K."/>
            <person name="Dupes A."/>
            <person name="Elong R."/>
            <person name="Falk J."/>
            <person name="Farina A."/>
            <person name="Faro S."/>
            <person name="Ferguson D."/>
            <person name="Fisher S."/>
            <person name="Foley C.D."/>
            <person name="Franke A."/>
            <person name="Friedrich D."/>
            <person name="Gadbois L."/>
            <person name="Gearin G."/>
            <person name="Gearin C.R."/>
            <person name="Giannoukos G."/>
            <person name="Goode T."/>
            <person name="Graham J."/>
            <person name="Grandbois E."/>
            <person name="Grewal S."/>
            <person name="Gyaltsen K."/>
            <person name="Hafez N."/>
            <person name="Hagos B."/>
            <person name="Hall J."/>
            <person name="Henson C."/>
            <person name="Hollinger A."/>
            <person name="Honan T."/>
            <person name="Huard M.D."/>
            <person name="Hughes L."/>
            <person name="Hurhula B."/>
            <person name="Husby M.E."/>
            <person name="Kamat A."/>
            <person name="Kanga B."/>
            <person name="Kashin S."/>
            <person name="Khazanovich D."/>
            <person name="Kisner P."/>
            <person name="Lance K."/>
            <person name="Lara M."/>
            <person name="Lee W."/>
            <person name="Lennon N."/>
            <person name="Letendre F."/>
            <person name="LeVine R."/>
            <person name="Lipovsky A."/>
            <person name="Liu X."/>
            <person name="Liu J."/>
            <person name="Liu S."/>
            <person name="Lokyitsang T."/>
            <person name="Lokyitsang Y."/>
            <person name="Lubonja R."/>
            <person name="Lui A."/>
            <person name="MacDonald P."/>
            <person name="Magnisalis V."/>
            <person name="Maru K."/>
            <person name="Matthews C."/>
            <person name="McCusker W."/>
            <person name="McDonough S."/>
            <person name="Mehta T."/>
            <person name="Meldrim J."/>
            <person name="Meneus L."/>
            <person name="Mihai O."/>
            <person name="Mihalev A."/>
            <person name="Mihova T."/>
            <person name="Mittelman R."/>
            <person name="Mlenga V."/>
            <person name="Montmayeur A."/>
            <person name="Mulrain L."/>
            <person name="Navidi A."/>
            <person name="Naylor J."/>
            <person name="Negash T."/>
            <person name="Nguyen T."/>
            <person name="Nguyen N."/>
            <person name="Nicol R."/>
            <person name="Norbu C."/>
            <person name="Norbu N."/>
            <person name="Novod N."/>
            <person name="O'Neill B."/>
            <person name="Osman S."/>
            <person name="Markiewicz E."/>
            <person name="Oyono O.L."/>
            <person name="Patti C."/>
            <person name="Phunkhang P."/>
            <person name="Pierre F."/>
            <person name="Priest M."/>
            <person name="Raghuraman S."/>
            <person name="Rege F."/>
            <person name="Reyes R."/>
            <person name="Rise C."/>
            <person name="Rogov P."/>
            <person name="Ross K."/>
            <person name="Ryan E."/>
            <person name="Settipalli S."/>
            <person name="Shea T."/>
            <person name="Sherpa N."/>
            <person name="Shi L."/>
            <person name="Shih D."/>
            <person name="Sparrow T."/>
            <person name="Spaulding J."/>
            <person name="Stalker J."/>
            <person name="Stange-Thomann N."/>
            <person name="Stavropoulos S."/>
            <person name="Stone C."/>
            <person name="Strader C."/>
            <person name="Tesfaye S."/>
            <person name="Thomson T."/>
            <person name="Thoulutsang Y."/>
            <person name="Thoulutsang D."/>
            <person name="Topham K."/>
            <person name="Topping I."/>
            <person name="Tsamla T."/>
            <person name="Vassiliev H."/>
            <person name="Vo A."/>
            <person name="Wangchuk T."/>
            <person name="Wangdi T."/>
            <person name="Weiand M."/>
            <person name="Wilkinson J."/>
            <person name="Wilson A."/>
            <person name="Yadav S."/>
            <person name="Young G."/>
            <person name="Yu Q."/>
            <person name="Zembek L."/>
            <person name="Zhong D."/>
            <person name="Zimmer A."/>
            <person name="Zwirko Z."/>
            <person name="Jaffe D.B."/>
            <person name="Alvarez P."/>
            <person name="Brockman W."/>
            <person name="Butler J."/>
            <person name="Chin C."/>
            <person name="Gnerre S."/>
            <person name="Grabherr M."/>
            <person name="Kleber M."/>
            <person name="Mauceli E."/>
            <person name="MacCallum I."/>
        </authorList>
    </citation>
    <scope>NUCLEOTIDE SEQUENCE [LARGE SCALE GENOMIC DNA]</scope>
    <source>
        <strain evidence="3">Tucson 15010-1051.87</strain>
    </source>
</reference>
<proteinExistence type="predicted"/>
<keyword evidence="1" id="KW-0472">Membrane</keyword>
<feature type="transmembrane region" description="Helical" evidence="1">
    <location>
        <begin position="31"/>
        <end position="53"/>
    </location>
</feature>
<sequence length="252" mass="28004">MCESRYISASPSQNLALTMPTVNAAYYSHRILFLTGLCTLSLTLLGCLGCLCCSCCRRSRRKAASLDAYAPRTQSIVWPALPAETARVVEVTFLHTPGAVDCLCRGCCQTRNVICLEDCLNATEYDYWQTESQSVEEDDNATTNSSGYRIISDINDKNSIYIPVDPLTRVAFVALLLHVLIVGGGIIIYSVVYCKSRTDKKRLTEMRRRLQSPPTLQHLPNSQNCPCHGCRVARQILSGLIVQQIITERSEC</sequence>
<gene>
    <name evidence="2" type="primary">Dvir\GJ21484</name>
    <name evidence="2" type="ORF">Dvir_GJ21484</name>
</gene>
<keyword evidence="1" id="KW-1133">Transmembrane helix</keyword>
<protein>
    <submittedName>
        <fullName evidence="2">Uncharacterized protein</fullName>
    </submittedName>
</protein>
<organism evidence="2 3">
    <name type="scientific">Drosophila virilis</name>
    <name type="common">Fruit fly</name>
    <dbReference type="NCBI Taxonomy" id="7244"/>
    <lineage>
        <taxon>Eukaryota</taxon>
        <taxon>Metazoa</taxon>
        <taxon>Ecdysozoa</taxon>
        <taxon>Arthropoda</taxon>
        <taxon>Hexapoda</taxon>
        <taxon>Insecta</taxon>
        <taxon>Pterygota</taxon>
        <taxon>Neoptera</taxon>
        <taxon>Endopterygota</taxon>
        <taxon>Diptera</taxon>
        <taxon>Brachycera</taxon>
        <taxon>Muscomorpha</taxon>
        <taxon>Ephydroidea</taxon>
        <taxon>Drosophilidae</taxon>
        <taxon>Drosophila</taxon>
    </lineage>
</organism>
<evidence type="ECO:0000313" key="3">
    <source>
        <dbReference type="Proteomes" id="UP000008792"/>
    </source>
</evidence>
<keyword evidence="1" id="KW-0812">Transmembrane</keyword>
<name>B4LIZ3_DROVI</name>
<dbReference type="InParanoid" id="B4LIZ3"/>
<dbReference type="HOGENOM" id="CLU_1373552_0_0_1"/>
<evidence type="ECO:0000313" key="2">
    <source>
        <dbReference type="EMBL" id="EDW60443.2"/>
    </source>
</evidence>
<dbReference type="eggNOG" id="ENOG502TCD4">
    <property type="taxonomic scope" value="Eukaryota"/>
</dbReference>
<dbReference type="EMBL" id="CH940648">
    <property type="protein sequence ID" value="EDW60443.2"/>
    <property type="molecule type" value="Genomic_DNA"/>
</dbReference>
<feature type="transmembrane region" description="Helical" evidence="1">
    <location>
        <begin position="170"/>
        <end position="192"/>
    </location>
</feature>
<dbReference type="OrthoDB" id="7856180at2759"/>
<evidence type="ECO:0000256" key="1">
    <source>
        <dbReference type="SAM" id="Phobius"/>
    </source>
</evidence>
<dbReference type="AlphaFoldDB" id="B4LIZ3"/>